<gene>
    <name evidence="17" type="ORF">C8J28_105165</name>
</gene>
<dbReference type="InterPro" id="IPR038266">
    <property type="entry name" value="NapC/NirT_cytc_sf"/>
</dbReference>
<keyword evidence="6" id="KW-0349">Heme</keyword>
<dbReference type="Proteomes" id="UP000244060">
    <property type="component" value="Unassembled WGS sequence"/>
</dbReference>
<dbReference type="GO" id="GO:0009061">
    <property type="term" value="P:anaerobic respiration"/>
    <property type="evidence" value="ECO:0007669"/>
    <property type="project" value="TreeGrafter"/>
</dbReference>
<keyword evidence="5" id="KW-0997">Cell inner membrane</keyword>
<dbReference type="SUPFAM" id="SSF48695">
    <property type="entry name" value="Multiheme cytochromes"/>
    <property type="match status" value="1"/>
</dbReference>
<dbReference type="GO" id="GO:0005886">
    <property type="term" value="C:plasma membrane"/>
    <property type="evidence" value="ECO:0007669"/>
    <property type="project" value="UniProtKB-SubCell"/>
</dbReference>
<keyword evidence="12 15" id="KW-0472">Membrane</keyword>
<keyword evidence="8" id="KW-0479">Metal-binding</keyword>
<comment type="caution">
    <text evidence="17">The sequence shown here is derived from an EMBL/GenBank/DDBJ whole genome shotgun (WGS) entry which is preliminary data.</text>
</comment>
<dbReference type="PANTHER" id="PTHR30333">
    <property type="entry name" value="CYTOCHROME C-TYPE PROTEIN"/>
    <property type="match status" value="1"/>
</dbReference>
<evidence type="ECO:0000256" key="5">
    <source>
        <dbReference type="ARBA" id="ARBA00022519"/>
    </source>
</evidence>
<keyword evidence="9" id="KW-0249">Electron transport</keyword>
<proteinExistence type="inferred from homology"/>
<evidence type="ECO:0000256" key="10">
    <source>
        <dbReference type="ARBA" id="ARBA00022989"/>
    </source>
</evidence>
<dbReference type="InterPro" id="IPR005126">
    <property type="entry name" value="NapC/NirT_cyt_c_N"/>
</dbReference>
<keyword evidence="7 15" id="KW-0812">Transmembrane</keyword>
<evidence type="ECO:0000313" key="18">
    <source>
        <dbReference type="Proteomes" id="UP000244060"/>
    </source>
</evidence>
<dbReference type="InterPro" id="IPR036280">
    <property type="entry name" value="Multihaem_cyt_sf"/>
</dbReference>
<evidence type="ECO:0000256" key="15">
    <source>
        <dbReference type="SAM" id="Phobius"/>
    </source>
</evidence>
<feature type="domain" description="NapC/NirT cytochrome c N-terminal" evidence="16">
    <location>
        <begin position="24"/>
        <end position="194"/>
    </location>
</feature>
<evidence type="ECO:0000256" key="13">
    <source>
        <dbReference type="ARBA" id="ARBA00055242"/>
    </source>
</evidence>
<evidence type="ECO:0000256" key="6">
    <source>
        <dbReference type="ARBA" id="ARBA00022617"/>
    </source>
</evidence>
<keyword evidence="18" id="KW-1185">Reference proteome</keyword>
<evidence type="ECO:0000256" key="2">
    <source>
        <dbReference type="ARBA" id="ARBA00007395"/>
    </source>
</evidence>
<evidence type="ECO:0000256" key="11">
    <source>
        <dbReference type="ARBA" id="ARBA00023004"/>
    </source>
</evidence>
<dbReference type="InterPro" id="IPR051174">
    <property type="entry name" value="Cytochrome_c-type_ET"/>
</dbReference>
<dbReference type="GO" id="GO:0009055">
    <property type="term" value="F:electron transfer activity"/>
    <property type="evidence" value="ECO:0007669"/>
    <property type="project" value="TreeGrafter"/>
</dbReference>
<dbReference type="Gene3D" id="1.10.3820.10">
    <property type="entry name" value="Di-heme elbow motif domain"/>
    <property type="match status" value="1"/>
</dbReference>
<keyword evidence="11" id="KW-0408">Iron</keyword>
<evidence type="ECO:0000256" key="14">
    <source>
        <dbReference type="ARBA" id="ARBA00074074"/>
    </source>
</evidence>
<dbReference type="Pfam" id="PF03264">
    <property type="entry name" value="Cytochrom_NNT"/>
    <property type="match status" value="1"/>
</dbReference>
<reference evidence="17 18" key="1">
    <citation type="submission" date="2018-04" db="EMBL/GenBank/DDBJ databases">
        <title>Genomic Encyclopedia of Type Strains, Phase III (KMG-III): the genomes of soil and plant-associated and newly described type strains.</title>
        <authorList>
            <person name="Whitman W."/>
        </authorList>
    </citation>
    <scope>NUCLEOTIDE SEQUENCE [LARGE SCALE GENOMIC DNA]</scope>
    <source>
        <strain evidence="17 18">KA25</strain>
    </source>
</reference>
<dbReference type="RefSeq" id="WP_108220683.1">
    <property type="nucleotide sequence ID" value="NZ_CP090022.1"/>
</dbReference>
<name>A0A2T5KA76_9RHOB</name>
<evidence type="ECO:0000259" key="16">
    <source>
        <dbReference type="Pfam" id="PF03264"/>
    </source>
</evidence>
<comment type="similarity">
    <text evidence="2">Belongs to the NapC/NirT/NrfH family.</text>
</comment>
<dbReference type="PANTHER" id="PTHR30333:SF1">
    <property type="entry name" value="CYTOCHROME C-TYPE PROTEIN NAPC"/>
    <property type="match status" value="1"/>
</dbReference>
<comment type="function">
    <text evidence="13">Mediates electron flow from quinones to the NapAB complex.</text>
</comment>
<evidence type="ECO:0000256" key="4">
    <source>
        <dbReference type="ARBA" id="ARBA00022475"/>
    </source>
</evidence>
<feature type="transmembrane region" description="Helical" evidence="15">
    <location>
        <begin position="20"/>
        <end position="45"/>
    </location>
</feature>
<comment type="subcellular location">
    <subcellularLocation>
        <location evidence="1">Cell membrane</location>
        <topology evidence="1">Single-pass membrane protein</topology>
    </subcellularLocation>
</comment>
<evidence type="ECO:0000256" key="1">
    <source>
        <dbReference type="ARBA" id="ARBA00004162"/>
    </source>
</evidence>
<keyword evidence="3" id="KW-0813">Transport</keyword>
<organism evidence="17 18">
    <name type="scientific">Cereibacter azotoformans</name>
    <dbReference type="NCBI Taxonomy" id="43057"/>
    <lineage>
        <taxon>Bacteria</taxon>
        <taxon>Pseudomonadati</taxon>
        <taxon>Pseudomonadota</taxon>
        <taxon>Alphaproteobacteria</taxon>
        <taxon>Rhodobacterales</taxon>
        <taxon>Paracoccaceae</taxon>
        <taxon>Cereibacter</taxon>
    </lineage>
</organism>
<keyword evidence="4" id="KW-1003">Cell membrane</keyword>
<protein>
    <recommendedName>
        <fullName evidence="14">Cytochrome c-type protein NapC</fullName>
    </recommendedName>
</protein>
<evidence type="ECO:0000313" key="17">
    <source>
        <dbReference type="EMBL" id="PTR19324.1"/>
    </source>
</evidence>
<sequence>MPSNTPRPGLLRRVWHLLVSPSGILSVGLLLIAGFGAGILFWGGFHTALEMTNKESFCISCHEMKDNVFAEYQGSVHQNNGSGVRATCPDCHVPKEWGPKMLRKIKASKELYGHFITHSISTPEKFEERRIELAANEWARMKKNDSQECRNCHSFGFMDFTMQENRAGADHQRALDEGKTCIDCHQGIAHDLPANYLDRYQEVVDDLETRGVLPARKAPELADIRSFLGTDTDG</sequence>
<evidence type="ECO:0000256" key="9">
    <source>
        <dbReference type="ARBA" id="ARBA00022982"/>
    </source>
</evidence>
<dbReference type="GO" id="GO:0046872">
    <property type="term" value="F:metal ion binding"/>
    <property type="evidence" value="ECO:0007669"/>
    <property type="project" value="UniProtKB-KW"/>
</dbReference>
<dbReference type="EMBL" id="QAOT01000005">
    <property type="protein sequence ID" value="PTR19324.1"/>
    <property type="molecule type" value="Genomic_DNA"/>
</dbReference>
<evidence type="ECO:0000256" key="3">
    <source>
        <dbReference type="ARBA" id="ARBA00022448"/>
    </source>
</evidence>
<dbReference type="AlphaFoldDB" id="A0A2T5KA76"/>
<dbReference type="FunFam" id="1.10.3820.10:FF:000001">
    <property type="entry name" value="Cytochrome c-type protein"/>
    <property type="match status" value="1"/>
</dbReference>
<dbReference type="OrthoDB" id="7360653at2"/>
<accession>A0A2T5KA76</accession>
<keyword evidence="10 15" id="KW-1133">Transmembrane helix</keyword>
<evidence type="ECO:0000256" key="7">
    <source>
        <dbReference type="ARBA" id="ARBA00022692"/>
    </source>
</evidence>
<evidence type="ECO:0000256" key="8">
    <source>
        <dbReference type="ARBA" id="ARBA00022723"/>
    </source>
</evidence>
<evidence type="ECO:0000256" key="12">
    <source>
        <dbReference type="ARBA" id="ARBA00023136"/>
    </source>
</evidence>